<dbReference type="AlphaFoldDB" id="A0A7J8LIW1"/>
<evidence type="ECO:0000313" key="2">
    <source>
        <dbReference type="EMBL" id="MBA0552388.1"/>
    </source>
</evidence>
<dbReference type="PANTHER" id="PTHR46043:SF5">
    <property type="entry name" value="ARM REPEAT SUPERFAMILY PROTEIN"/>
    <property type="match status" value="1"/>
</dbReference>
<keyword evidence="3" id="KW-1185">Reference proteome</keyword>
<gene>
    <name evidence="2" type="ORF">Golob_023203</name>
</gene>
<feature type="non-terminal residue" evidence="2">
    <location>
        <position position="1"/>
    </location>
</feature>
<dbReference type="SUPFAM" id="SSF48371">
    <property type="entry name" value="ARM repeat"/>
    <property type="match status" value="1"/>
</dbReference>
<organism evidence="2 3">
    <name type="scientific">Gossypium lobatum</name>
    <dbReference type="NCBI Taxonomy" id="34289"/>
    <lineage>
        <taxon>Eukaryota</taxon>
        <taxon>Viridiplantae</taxon>
        <taxon>Streptophyta</taxon>
        <taxon>Embryophyta</taxon>
        <taxon>Tracheophyta</taxon>
        <taxon>Spermatophyta</taxon>
        <taxon>Magnoliopsida</taxon>
        <taxon>eudicotyledons</taxon>
        <taxon>Gunneridae</taxon>
        <taxon>Pentapetalae</taxon>
        <taxon>rosids</taxon>
        <taxon>malvids</taxon>
        <taxon>Malvales</taxon>
        <taxon>Malvaceae</taxon>
        <taxon>Malvoideae</taxon>
        <taxon>Gossypium</taxon>
    </lineage>
</organism>
<evidence type="ECO:0000313" key="3">
    <source>
        <dbReference type="Proteomes" id="UP000593572"/>
    </source>
</evidence>
<dbReference type="InterPro" id="IPR054296">
    <property type="entry name" value="DUF7032"/>
</dbReference>
<dbReference type="Pfam" id="PF23005">
    <property type="entry name" value="DUF7032"/>
    <property type="match status" value="1"/>
</dbReference>
<feature type="domain" description="DUF7032" evidence="1">
    <location>
        <begin position="1"/>
        <end position="69"/>
    </location>
</feature>
<dbReference type="Gene3D" id="1.25.10.10">
    <property type="entry name" value="Leucine-rich Repeat Variant"/>
    <property type="match status" value="1"/>
</dbReference>
<accession>A0A7J8LIW1</accession>
<name>A0A7J8LIW1_9ROSI</name>
<proteinExistence type="predicted"/>
<dbReference type="InterPro" id="IPR016024">
    <property type="entry name" value="ARM-type_fold"/>
</dbReference>
<dbReference type="Proteomes" id="UP000593572">
    <property type="component" value="Unassembled WGS sequence"/>
</dbReference>
<dbReference type="PANTHER" id="PTHR46043">
    <property type="entry name" value="ARM REPEAT SUPERFAMILY PROTEIN"/>
    <property type="match status" value="1"/>
</dbReference>
<dbReference type="InterPro" id="IPR011989">
    <property type="entry name" value="ARM-like"/>
</dbReference>
<sequence length="264" mass="29214">QLIQNKLEELGSGLIVIENYGSSSAQNIEVFSGLVAFVLVTVNKCHHLTIACVDISYSGKRLMQSYLDVKDLSEFYTARILSHGFTIVVSRLSVSASKDDMRFVKLIIKIGDIVNVVVQFLDSSDIEIHREASNIVNLISGFYLYKAVKCVQNLTVNVDNAWYVLAHGGMTAVLKICPNGDFGGELIGPACERNITEDDRGSLLFIVKYINTLINDRFIDKLLFYLRNGEVSVQESTLKVTSRLCYASEEAQKVIGEPVSSSSL</sequence>
<evidence type="ECO:0000259" key="1">
    <source>
        <dbReference type="Pfam" id="PF23005"/>
    </source>
</evidence>
<protein>
    <recommendedName>
        <fullName evidence="1">DUF7032 domain-containing protein</fullName>
    </recommendedName>
</protein>
<comment type="caution">
    <text evidence="2">The sequence shown here is derived from an EMBL/GenBank/DDBJ whole genome shotgun (WGS) entry which is preliminary data.</text>
</comment>
<reference evidence="2 3" key="1">
    <citation type="journal article" date="2019" name="Genome Biol. Evol.">
        <title>Insights into the evolution of the New World diploid cottons (Gossypium, subgenus Houzingenia) based on genome sequencing.</title>
        <authorList>
            <person name="Grover C.E."/>
            <person name="Arick M.A. 2nd"/>
            <person name="Thrash A."/>
            <person name="Conover J.L."/>
            <person name="Sanders W.S."/>
            <person name="Peterson D.G."/>
            <person name="Frelichowski J.E."/>
            <person name="Scheffler J.A."/>
            <person name="Scheffler B.E."/>
            <person name="Wendel J.F."/>
        </authorList>
    </citation>
    <scope>NUCLEOTIDE SEQUENCE [LARGE SCALE GENOMIC DNA]</scope>
    <source>
        <strain evidence="2">157</strain>
        <tissue evidence="2">Leaf</tissue>
    </source>
</reference>
<dbReference type="EMBL" id="JABEZX010000003">
    <property type="protein sequence ID" value="MBA0552388.1"/>
    <property type="molecule type" value="Genomic_DNA"/>
</dbReference>